<dbReference type="AlphaFoldDB" id="A0AA39RVH8"/>
<organism evidence="7 8">
    <name type="scientific">Acer saccharum</name>
    <name type="common">Sugar maple</name>
    <dbReference type="NCBI Taxonomy" id="4024"/>
    <lineage>
        <taxon>Eukaryota</taxon>
        <taxon>Viridiplantae</taxon>
        <taxon>Streptophyta</taxon>
        <taxon>Embryophyta</taxon>
        <taxon>Tracheophyta</taxon>
        <taxon>Spermatophyta</taxon>
        <taxon>Magnoliopsida</taxon>
        <taxon>eudicotyledons</taxon>
        <taxon>Gunneridae</taxon>
        <taxon>Pentapetalae</taxon>
        <taxon>rosids</taxon>
        <taxon>malvids</taxon>
        <taxon>Sapindales</taxon>
        <taxon>Sapindaceae</taxon>
        <taxon>Hippocastanoideae</taxon>
        <taxon>Acereae</taxon>
        <taxon>Acer</taxon>
    </lineage>
</organism>
<feature type="transmembrane region" description="Helical" evidence="5">
    <location>
        <begin position="123"/>
        <end position="142"/>
    </location>
</feature>
<evidence type="ECO:0000313" key="7">
    <source>
        <dbReference type="EMBL" id="KAK0578819.1"/>
    </source>
</evidence>
<evidence type="ECO:0000259" key="6">
    <source>
        <dbReference type="PROSITE" id="PS50102"/>
    </source>
</evidence>
<keyword evidence="5" id="KW-0812">Transmembrane</keyword>
<gene>
    <name evidence="7" type="ORF">LWI29_016616</name>
</gene>
<dbReference type="GO" id="GO:0005730">
    <property type="term" value="C:nucleolus"/>
    <property type="evidence" value="ECO:0007669"/>
    <property type="project" value="UniProtKB-SubCell"/>
</dbReference>
<evidence type="ECO:0000256" key="4">
    <source>
        <dbReference type="PROSITE-ProRule" id="PRU00176"/>
    </source>
</evidence>
<evidence type="ECO:0000313" key="8">
    <source>
        <dbReference type="Proteomes" id="UP001168877"/>
    </source>
</evidence>
<reference evidence="7" key="1">
    <citation type="journal article" date="2022" name="Plant J.">
        <title>Strategies of tolerance reflected in two North American maple genomes.</title>
        <authorList>
            <person name="McEvoy S.L."/>
            <person name="Sezen U.U."/>
            <person name="Trouern-Trend A."/>
            <person name="McMahon S.M."/>
            <person name="Schaberg P.G."/>
            <person name="Yang J."/>
            <person name="Wegrzyn J.L."/>
            <person name="Swenson N.G."/>
        </authorList>
    </citation>
    <scope>NUCLEOTIDE SEQUENCE</scope>
    <source>
        <strain evidence="7">NS2018</strain>
    </source>
</reference>
<comment type="caution">
    <text evidence="7">The sequence shown here is derived from an EMBL/GenBank/DDBJ whole genome shotgun (WGS) entry which is preliminary data.</text>
</comment>
<accession>A0AA39RVH8</accession>
<dbReference type="InterPro" id="IPR035979">
    <property type="entry name" value="RBD_domain_sf"/>
</dbReference>
<evidence type="ECO:0000256" key="5">
    <source>
        <dbReference type="SAM" id="Phobius"/>
    </source>
</evidence>
<dbReference type="CDD" id="cd12307">
    <property type="entry name" value="RRM_NIFK_like"/>
    <property type="match status" value="1"/>
</dbReference>
<feature type="domain" description="RRM" evidence="6">
    <location>
        <begin position="231"/>
        <end position="309"/>
    </location>
</feature>
<protein>
    <recommendedName>
        <fullName evidence="6">RRM domain-containing protein</fullName>
    </recommendedName>
</protein>
<dbReference type="PANTHER" id="PTHR46754">
    <property type="entry name" value="MKI67 FHA DOMAIN-INTERACTING NUCLEOLAR PHOSPHOPROTEIN"/>
    <property type="match status" value="1"/>
</dbReference>
<reference evidence="7" key="2">
    <citation type="submission" date="2023-06" db="EMBL/GenBank/DDBJ databases">
        <authorList>
            <person name="Swenson N.G."/>
            <person name="Wegrzyn J.L."/>
            <person name="Mcevoy S.L."/>
        </authorList>
    </citation>
    <scope>NUCLEOTIDE SEQUENCE</scope>
    <source>
        <strain evidence="7">NS2018</strain>
        <tissue evidence="7">Leaf</tissue>
    </source>
</reference>
<dbReference type="InterPro" id="IPR012677">
    <property type="entry name" value="Nucleotide-bd_a/b_plait_sf"/>
</dbReference>
<keyword evidence="5" id="KW-0472">Membrane</keyword>
<keyword evidence="8" id="KW-1185">Reference proteome</keyword>
<keyword evidence="3" id="KW-0539">Nucleus</keyword>
<evidence type="ECO:0000256" key="1">
    <source>
        <dbReference type="ARBA" id="ARBA00004604"/>
    </source>
</evidence>
<evidence type="ECO:0000256" key="3">
    <source>
        <dbReference type="ARBA" id="ARBA00023242"/>
    </source>
</evidence>
<sequence length="392" mass="44714">MEEEKSKVNPQNQNPYGTFQGVANYYHPHLSQAPPQPVVGFPQPAPPPASTWNPLAYGRGYHNITGYDVEGRPVREREHRLPCCGLGMGWFLFIIGFFLGGFPWYIGALVVLCTQVDYREKPGYVACAIASILTMIALTLGVTKGSYTWFDWDFEGVTPVAAINTSRSHHRRSFSREMGIKQKKAFKKNLKKANSKSLVSANKNDSVDFLPLEGGPGRKLPQEKPPVNKATVLYIGRIPHGFYEKEMQAFFSQFGVIKRLRIARNKKTGKSKHFGFIEFQDPEVAEVVADTMQGYLLFEHLLQVHLILPENVHPKLWKGFNPRYKPVDSVQVERKRQNKERTLMEHKKLVDKILKCDRKRRKRIEAAGIEYECPEIVGGVMPTPKRIKFNED</sequence>
<dbReference type="Pfam" id="PF00076">
    <property type="entry name" value="RRM_1"/>
    <property type="match status" value="1"/>
</dbReference>
<dbReference type="EMBL" id="JAUESC010000385">
    <property type="protein sequence ID" value="KAK0578819.1"/>
    <property type="molecule type" value="Genomic_DNA"/>
</dbReference>
<comment type="subcellular location">
    <subcellularLocation>
        <location evidence="1">Nucleus</location>
        <location evidence="1">Nucleolus</location>
    </subcellularLocation>
</comment>
<dbReference type="SMART" id="SM00360">
    <property type="entry name" value="RRM"/>
    <property type="match status" value="1"/>
</dbReference>
<dbReference type="SUPFAM" id="SSF54928">
    <property type="entry name" value="RNA-binding domain, RBD"/>
    <property type="match status" value="1"/>
</dbReference>
<proteinExistence type="predicted"/>
<keyword evidence="2 4" id="KW-0694">RNA-binding</keyword>
<dbReference type="PROSITE" id="PS50102">
    <property type="entry name" value="RRM"/>
    <property type="match status" value="1"/>
</dbReference>
<feature type="transmembrane region" description="Helical" evidence="5">
    <location>
        <begin position="90"/>
        <end position="111"/>
    </location>
</feature>
<dbReference type="GO" id="GO:0003723">
    <property type="term" value="F:RNA binding"/>
    <property type="evidence" value="ECO:0007669"/>
    <property type="project" value="UniProtKB-UniRule"/>
</dbReference>
<dbReference type="Proteomes" id="UP001168877">
    <property type="component" value="Unassembled WGS sequence"/>
</dbReference>
<evidence type="ECO:0000256" key="2">
    <source>
        <dbReference type="ARBA" id="ARBA00022884"/>
    </source>
</evidence>
<name>A0AA39RVH8_ACESA</name>
<keyword evidence="5" id="KW-1133">Transmembrane helix</keyword>
<dbReference type="Gene3D" id="3.30.70.330">
    <property type="match status" value="1"/>
</dbReference>
<dbReference type="InterPro" id="IPR000504">
    <property type="entry name" value="RRM_dom"/>
</dbReference>